<comment type="caution">
    <text evidence="1">The sequence shown here is derived from an EMBL/GenBank/DDBJ whole genome shotgun (WGS) entry which is preliminary data.</text>
</comment>
<reference evidence="1" key="1">
    <citation type="journal article" date="2015" name="Nature">
        <title>Complex archaea that bridge the gap between prokaryotes and eukaryotes.</title>
        <authorList>
            <person name="Spang A."/>
            <person name="Saw J.H."/>
            <person name="Jorgensen S.L."/>
            <person name="Zaremba-Niedzwiedzka K."/>
            <person name="Martijn J."/>
            <person name="Lind A.E."/>
            <person name="van Eijk R."/>
            <person name="Schleper C."/>
            <person name="Guy L."/>
            <person name="Ettema T.J."/>
        </authorList>
    </citation>
    <scope>NUCLEOTIDE SEQUENCE</scope>
</reference>
<evidence type="ECO:0000313" key="1">
    <source>
        <dbReference type="EMBL" id="KKN78827.1"/>
    </source>
</evidence>
<name>A0A0F9TV61_9ZZZZ</name>
<accession>A0A0F9TV61</accession>
<dbReference type="EMBL" id="LAZR01000256">
    <property type="protein sequence ID" value="KKN78827.1"/>
    <property type="molecule type" value="Genomic_DNA"/>
</dbReference>
<organism evidence="1">
    <name type="scientific">marine sediment metagenome</name>
    <dbReference type="NCBI Taxonomy" id="412755"/>
    <lineage>
        <taxon>unclassified sequences</taxon>
        <taxon>metagenomes</taxon>
        <taxon>ecological metagenomes</taxon>
    </lineage>
</organism>
<dbReference type="AlphaFoldDB" id="A0A0F9TV61"/>
<protein>
    <submittedName>
        <fullName evidence="1">Uncharacterized protein</fullName>
    </submittedName>
</protein>
<sequence>MEAKTEEIERISEVVHKAYCKQYEIKHGKPYWTNGDYSLLDEPTKEFDRATVRAVLEAI</sequence>
<proteinExistence type="predicted"/>
<gene>
    <name evidence="1" type="ORF">LCGC14_0345990</name>
</gene>